<dbReference type="OrthoDB" id="20942at2"/>
<dbReference type="STRING" id="188906.SAMN04488526_2608"/>
<organism evidence="1 2">
    <name type="scientific">Jannaschia helgolandensis</name>
    <dbReference type="NCBI Taxonomy" id="188906"/>
    <lineage>
        <taxon>Bacteria</taxon>
        <taxon>Pseudomonadati</taxon>
        <taxon>Pseudomonadota</taxon>
        <taxon>Alphaproteobacteria</taxon>
        <taxon>Rhodobacterales</taxon>
        <taxon>Roseobacteraceae</taxon>
        <taxon>Jannaschia</taxon>
    </lineage>
</organism>
<dbReference type="InterPro" id="IPR018727">
    <property type="entry name" value="DUF2267"/>
</dbReference>
<dbReference type="AlphaFoldDB" id="A0A1H7Q0Q4"/>
<evidence type="ECO:0000313" key="2">
    <source>
        <dbReference type="Proteomes" id="UP000199283"/>
    </source>
</evidence>
<dbReference type="InterPro" id="IPR038282">
    <property type="entry name" value="DUF2267_sf"/>
</dbReference>
<evidence type="ECO:0000313" key="1">
    <source>
        <dbReference type="EMBL" id="SEL41592.1"/>
    </source>
</evidence>
<accession>A0A1H7Q0Q4</accession>
<dbReference type="EMBL" id="FNZQ01000005">
    <property type="protein sequence ID" value="SEL41592.1"/>
    <property type="molecule type" value="Genomic_DNA"/>
</dbReference>
<reference evidence="1 2" key="1">
    <citation type="submission" date="2016-10" db="EMBL/GenBank/DDBJ databases">
        <authorList>
            <person name="de Groot N.N."/>
        </authorList>
    </citation>
    <scope>NUCLEOTIDE SEQUENCE [LARGE SCALE GENOMIC DNA]</scope>
    <source>
        <strain evidence="1 2">DSM 14858</strain>
    </source>
</reference>
<gene>
    <name evidence="1" type="ORF">SAMN04488526_2608</name>
</gene>
<name>A0A1H7Q0Q4_9RHOB</name>
<keyword evidence="2" id="KW-1185">Reference proteome</keyword>
<dbReference type="RefSeq" id="WP_092763428.1">
    <property type="nucleotide sequence ID" value="NZ_FNZQ01000005.1"/>
</dbReference>
<proteinExistence type="predicted"/>
<dbReference type="Gene3D" id="1.10.490.110">
    <property type="entry name" value="Uncharacterized conserved protein DUF2267"/>
    <property type="match status" value="1"/>
</dbReference>
<sequence>MSAQGLEVIDHTVQLTHEWINEVRDRLGWSSSRDAMRLLRVTLVQLRDHLGHEETAQLSAQMPLLIRGMFFEGWQPAHTPVRDRKAEHFVTAIEKQVEAVLDWRGPRDIEAVFRTLDNRISEGEIRDVKAGLPQAIRDMWPD</sequence>
<dbReference type="Pfam" id="PF10025">
    <property type="entry name" value="DUF2267"/>
    <property type="match status" value="1"/>
</dbReference>
<dbReference type="Proteomes" id="UP000199283">
    <property type="component" value="Unassembled WGS sequence"/>
</dbReference>
<protein>
    <submittedName>
        <fullName evidence="1">Uncharacterized conserved protein, DUF2267 family</fullName>
    </submittedName>
</protein>